<dbReference type="AlphaFoldDB" id="A0A1L7XTU7"/>
<dbReference type="EMBL" id="FJOG01000055">
    <property type="protein sequence ID" value="CZR68456.1"/>
    <property type="molecule type" value="Genomic_DNA"/>
</dbReference>
<name>A0A1L7XTU7_9HELO</name>
<dbReference type="PANTHER" id="PTHR33112:SF10">
    <property type="entry name" value="TOL"/>
    <property type="match status" value="1"/>
</dbReference>
<dbReference type="OrthoDB" id="5125733at2759"/>
<dbReference type="Pfam" id="PF06985">
    <property type="entry name" value="HET"/>
    <property type="match status" value="1"/>
</dbReference>
<gene>
    <name evidence="2" type="ORF">PAC_18355</name>
</gene>
<protein>
    <recommendedName>
        <fullName evidence="1">Heterokaryon incompatibility domain-containing protein</fullName>
    </recommendedName>
</protein>
<sequence length="731" mass="82516">MAGHLCAPCASLVIRPSGSVIRREHHLRLSELKSCAESAPSPCPVCLVFWASITQHDETRKSAEQHLILESEPDVWETSLRLEIATEFETTGMDLIEEHWLRNLSASATIRIKVTNLKIGNPMWTTRSSDIGYVNRILKQIALPALTLLTVSHSLRRLACRTRAFRPIRNAVHSVEHRTETILITREWRDNCIKYHDRCGQGNPTTMPARVLDIGDGNKKPKIMETQGKVQDRYVALSYAWGDASDTMFKLKIDTRDDLLREIDLFQLALSHQHGIQVARELGYRYIWIDALCAIQDDEDDWIGQAKLVAQIYGNADLTIVAGRSKDARDGFLAPSYTPSIPPAALNYQPASSPVLSSCWVSLPRSNNIGYLSGRGWCFQEALVSRRQIIYGEEQLSFHCREEIRFEGGHFENIGREDTWYGLTTLSNHHQPQRPRDLPQQRYQINARLDPILGRWYTMTSEYSSRGFYHTSENHVALSSTCQVYGRPVGEDMCHGLLWKGRRLEDEDATALEAPAQRRGPSWSWMALIGPIYYGGGNLFSPGSGKWSSNLREPCCTPAYGDGKTWASDPDGWGPDMIDSKLFPDPFSLEINAYIRRVRISQYKDRELPFKTIGSKTVLEHANQIIFLLEADDGGSARLNPPVASDIAARGLFDIEHTAADRPTNMWAMSIIGLEGLLLKKVPNTSNVFERLGVFFIQELTAFYPPEVIDDSGKRSNLIMEKLPMKKITLV</sequence>
<organism evidence="2 3">
    <name type="scientific">Phialocephala subalpina</name>
    <dbReference type="NCBI Taxonomy" id="576137"/>
    <lineage>
        <taxon>Eukaryota</taxon>
        <taxon>Fungi</taxon>
        <taxon>Dikarya</taxon>
        <taxon>Ascomycota</taxon>
        <taxon>Pezizomycotina</taxon>
        <taxon>Leotiomycetes</taxon>
        <taxon>Helotiales</taxon>
        <taxon>Mollisiaceae</taxon>
        <taxon>Phialocephala</taxon>
        <taxon>Phialocephala fortinii species complex</taxon>
    </lineage>
</organism>
<dbReference type="PANTHER" id="PTHR33112">
    <property type="entry name" value="DOMAIN PROTEIN, PUTATIVE-RELATED"/>
    <property type="match status" value="1"/>
</dbReference>
<feature type="domain" description="Heterokaryon incompatibility" evidence="1">
    <location>
        <begin position="234"/>
        <end position="381"/>
    </location>
</feature>
<dbReference type="InterPro" id="IPR010730">
    <property type="entry name" value="HET"/>
</dbReference>
<dbReference type="Proteomes" id="UP000184330">
    <property type="component" value="Unassembled WGS sequence"/>
</dbReference>
<evidence type="ECO:0000259" key="1">
    <source>
        <dbReference type="Pfam" id="PF06985"/>
    </source>
</evidence>
<evidence type="ECO:0000313" key="2">
    <source>
        <dbReference type="EMBL" id="CZR68456.1"/>
    </source>
</evidence>
<dbReference type="STRING" id="576137.A0A1L7XTU7"/>
<accession>A0A1L7XTU7</accession>
<reference evidence="2 3" key="1">
    <citation type="submission" date="2016-03" db="EMBL/GenBank/DDBJ databases">
        <authorList>
            <person name="Ploux O."/>
        </authorList>
    </citation>
    <scope>NUCLEOTIDE SEQUENCE [LARGE SCALE GENOMIC DNA]</scope>
    <source>
        <strain evidence="2 3">UAMH 11012</strain>
    </source>
</reference>
<evidence type="ECO:0000313" key="3">
    <source>
        <dbReference type="Proteomes" id="UP000184330"/>
    </source>
</evidence>
<proteinExistence type="predicted"/>
<keyword evidence="3" id="KW-1185">Reference proteome</keyword>